<dbReference type="RefSeq" id="WP_141123462.1">
    <property type="nucleotide sequence ID" value="NZ_CP039631.3"/>
</dbReference>
<sequence length="171" mass="18031">MSAIWLKALPYIAAVLLALGALYGAYHHGVSTTNATWQSQWNARDTRDAQAKAENEAYARTREQAYQQSINKAVQDGQRTIDQATADASAARASADGLRGTADNLAARLAASQTGGHSCTAAASQAATRAVMVLADVLKRSDERSGDLAGFADQSHSRGVTCEQAYDSLGK</sequence>
<dbReference type="InterPro" id="IPR019659">
    <property type="entry name" value="DUF2514"/>
</dbReference>
<name>A0A4P7Y9C6_PSEVE</name>
<dbReference type="AlphaFoldDB" id="A0A4P7Y9C6"/>
<protein>
    <submittedName>
        <fullName evidence="1">DUF2514 domain-containing protein</fullName>
    </submittedName>
</protein>
<reference evidence="2" key="1">
    <citation type="submission" date="2019-04" db="EMBL/GenBank/DDBJ databases">
        <title>Complete genome sequence of Pseudomonas veronii strain PVy, a versatile degrader capable of using multiple contaminants as sole carbon sources.</title>
        <authorList>
            <person name="Lopez-Echartea E."/>
            <person name="Ridl J."/>
            <person name="Pajer P."/>
            <person name="Strejcek M."/>
            <person name="Suman J."/>
            <person name="Uhlik O."/>
        </authorList>
    </citation>
    <scope>NUCLEOTIDE SEQUENCE [LARGE SCALE GENOMIC DNA]</scope>
    <source>
        <strain evidence="2">Pvy</strain>
    </source>
</reference>
<dbReference type="Proteomes" id="UP000298274">
    <property type="component" value="Chromosome"/>
</dbReference>
<evidence type="ECO:0000313" key="2">
    <source>
        <dbReference type="Proteomes" id="UP000298274"/>
    </source>
</evidence>
<proteinExistence type="predicted"/>
<gene>
    <name evidence="1" type="ORF">E4167_23590</name>
</gene>
<dbReference type="EMBL" id="CP039631">
    <property type="protein sequence ID" value="QCG67359.1"/>
    <property type="molecule type" value="Genomic_DNA"/>
</dbReference>
<organism evidence="1 2">
    <name type="scientific">Pseudomonas veronii</name>
    <dbReference type="NCBI Taxonomy" id="76761"/>
    <lineage>
        <taxon>Bacteria</taxon>
        <taxon>Pseudomonadati</taxon>
        <taxon>Pseudomonadota</taxon>
        <taxon>Gammaproteobacteria</taxon>
        <taxon>Pseudomonadales</taxon>
        <taxon>Pseudomonadaceae</taxon>
        <taxon>Pseudomonas</taxon>
    </lineage>
</organism>
<evidence type="ECO:0000313" key="1">
    <source>
        <dbReference type="EMBL" id="QCG67359.1"/>
    </source>
</evidence>
<accession>A0A4P7Y9C6</accession>
<dbReference type="Pfam" id="PF10721">
    <property type="entry name" value="DUF2514"/>
    <property type="match status" value="1"/>
</dbReference>